<organism evidence="4 5">
    <name type="scientific">Emergencia timonensis</name>
    <dbReference type="NCBI Taxonomy" id="1776384"/>
    <lineage>
        <taxon>Bacteria</taxon>
        <taxon>Bacillati</taxon>
        <taxon>Bacillota</taxon>
        <taxon>Clostridia</taxon>
        <taxon>Peptostreptococcales</taxon>
        <taxon>Anaerovoracaceae</taxon>
        <taxon>Emergencia</taxon>
    </lineage>
</organism>
<protein>
    <recommendedName>
        <fullName evidence="2">Phosphoesterase</fullName>
        <ecNumber evidence="2">3.1.4.-</ecNumber>
    </recommendedName>
</protein>
<dbReference type="EMBL" id="QRMS01000001">
    <property type="protein sequence ID" value="RHJ89033.1"/>
    <property type="molecule type" value="Genomic_DNA"/>
</dbReference>
<dbReference type="InterPro" id="IPR029052">
    <property type="entry name" value="Metallo-depent_PP-like"/>
</dbReference>
<comment type="similarity">
    <text evidence="1 2">Belongs to the metallophosphoesterase superfamily. YfcE family.</text>
</comment>
<evidence type="ECO:0000256" key="2">
    <source>
        <dbReference type="RuleBase" id="RU362039"/>
    </source>
</evidence>
<dbReference type="OrthoDB" id="9800565at2"/>
<sequence length="183" mass="20312">MKILLLSDTHGLLDKVYEIYGKLNHIDLIIHCGDYQRDAHTLEDTLGIPIVSVKGNCDGASRPDREIVETPAGKLLITHGHLEGAGYDYNNLLYLAEEKDCIAVCFGHTHVPMCEDFGGIYLINPGSLTNPRDGSNGSYAILHSTEEDFYANIVYYDTVCGSQKKKKPQGGFIRGLLNYSDRF</sequence>
<dbReference type="GO" id="GO:0016787">
    <property type="term" value="F:hydrolase activity"/>
    <property type="evidence" value="ECO:0007669"/>
    <property type="project" value="UniProtKB-UniRule"/>
</dbReference>
<dbReference type="RefSeq" id="WP_067538394.1">
    <property type="nucleotide sequence ID" value="NZ_AP025567.1"/>
</dbReference>
<evidence type="ECO:0000313" key="4">
    <source>
        <dbReference type="EMBL" id="RHJ89033.1"/>
    </source>
</evidence>
<dbReference type="GeneID" id="83004613"/>
<dbReference type="STRING" id="1776384.GCA_900086585_02261"/>
<evidence type="ECO:0000313" key="5">
    <source>
        <dbReference type="Proteomes" id="UP000284841"/>
    </source>
</evidence>
<comment type="caution">
    <text evidence="4">The sequence shown here is derived from an EMBL/GenBank/DDBJ whole genome shotgun (WGS) entry which is preliminary data.</text>
</comment>
<dbReference type="Proteomes" id="UP000284841">
    <property type="component" value="Unassembled WGS sequence"/>
</dbReference>
<dbReference type="InterPro" id="IPR000979">
    <property type="entry name" value="Phosphodiesterase_MJ0936/Vps29"/>
</dbReference>
<accession>A0A415E5I6</accession>
<feature type="domain" description="Calcineurin-like phosphoesterase" evidence="3">
    <location>
        <begin position="1"/>
        <end position="145"/>
    </location>
</feature>
<dbReference type="Gene3D" id="3.60.21.10">
    <property type="match status" value="1"/>
</dbReference>
<evidence type="ECO:0000259" key="3">
    <source>
        <dbReference type="Pfam" id="PF12850"/>
    </source>
</evidence>
<dbReference type="AlphaFoldDB" id="A0A415E5I6"/>
<dbReference type="NCBIfam" id="TIGR00040">
    <property type="entry name" value="yfcE"/>
    <property type="match status" value="1"/>
</dbReference>
<dbReference type="InterPro" id="IPR024654">
    <property type="entry name" value="Calcineurin-like_PHP_lpxH"/>
</dbReference>
<evidence type="ECO:0000256" key="1">
    <source>
        <dbReference type="ARBA" id="ARBA00008950"/>
    </source>
</evidence>
<dbReference type="SUPFAM" id="SSF56300">
    <property type="entry name" value="Metallo-dependent phosphatases"/>
    <property type="match status" value="1"/>
</dbReference>
<keyword evidence="2" id="KW-0479">Metal-binding</keyword>
<name>A0A415E5I6_9FIRM</name>
<proteinExistence type="inferred from homology"/>
<dbReference type="EC" id="3.1.4.-" evidence="2"/>
<gene>
    <name evidence="4" type="ORF">DW099_00195</name>
</gene>
<comment type="cofactor">
    <cofactor evidence="2">
        <name>a divalent metal cation</name>
        <dbReference type="ChEBI" id="CHEBI:60240"/>
    </cofactor>
</comment>
<dbReference type="PANTHER" id="PTHR11124">
    <property type="entry name" value="VACUOLAR SORTING PROTEIN VPS29"/>
    <property type="match status" value="1"/>
</dbReference>
<keyword evidence="5" id="KW-1185">Reference proteome</keyword>
<reference evidence="4 5" key="1">
    <citation type="submission" date="2018-08" db="EMBL/GenBank/DDBJ databases">
        <title>A genome reference for cultivated species of the human gut microbiota.</title>
        <authorList>
            <person name="Zou Y."/>
            <person name="Xue W."/>
            <person name="Luo G."/>
        </authorList>
    </citation>
    <scope>NUCLEOTIDE SEQUENCE [LARGE SCALE GENOMIC DNA]</scope>
    <source>
        <strain evidence="4 5">AM07-24</strain>
    </source>
</reference>
<dbReference type="Pfam" id="PF12850">
    <property type="entry name" value="Metallophos_2"/>
    <property type="match status" value="1"/>
</dbReference>
<dbReference type="GO" id="GO:0046872">
    <property type="term" value="F:metal ion binding"/>
    <property type="evidence" value="ECO:0007669"/>
    <property type="project" value="UniProtKB-KW"/>
</dbReference>